<proteinExistence type="predicted"/>
<protein>
    <submittedName>
        <fullName evidence="1">Uncharacterized protein</fullName>
    </submittedName>
</protein>
<keyword evidence="2" id="KW-1185">Reference proteome</keyword>
<comment type="caution">
    <text evidence="1">The sequence shown here is derived from an EMBL/GenBank/DDBJ whole genome shotgun (WGS) entry which is preliminary data.</text>
</comment>
<name>A0ACC2NQ79_9HYME</name>
<evidence type="ECO:0000313" key="1">
    <source>
        <dbReference type="EMBL" id="KAJ8671685.1"/>
    </source>
</evidence>
<dbReference type="EMBL" id="CM056743">
    <property type="protein sequence ID" value="KAJ8671685.1"/>
    <property type="molecule type" value="Genomic_DNA"/>
</dbReference>
<evidence type="ECO:0000313" key="2">
    <source>
        <dbReference type="Proteomes" id="UP001239111"/>
    </source>
</evidence>
<organism evidence="1 2">
    <name type="scientific">Eretmocerus hayati</name>
    <dbReference type="NCBI Taxonomy" id="131215"/>
    <lineage>
        <taxon>Eukaryota</taxon>
        <taxon>Metazoa</taxon>
        <taxon>Ecdysozoa</taxon>
        <taxon>Arthropoda</taxon>
        <taxon>Hexapoda</taxon>
        <taxon>Insecta</taxon>
        <taxon>Pterygota</taxon>
        <taxon>Neoptera</taxon>
        <taxon>Endopterygota</taxon>
        <taxon>Hymenoptera</taxon>
        <taxon>Apocrita</taxon>
        <taxon>Proctotrupomorpha</taxon>
        <taxon>Chalcidoidea</taxon>
        <taxon>Aphelinidae</taxon>
        <taxon>Aphelininae</taxon>
        <taxon>Eretmocerus</taxon>
    </lineage>
</organism>
<dbReference type="Proteomes" id="UP001239111">
    <property type="component" value="Chromosome 3"/>
</dbReference>
<gene>
    <name evidence="1" type="ORF">QAD02_002944</name>
</gene>
<reference evidence="1" key="1">
    <citation type="submission" date="2023-04" db="EMBL/GenBank/DDBJ databases">
        <title>A chromosome-level genome assembly of the parasitoid wasp Eretmocerus hayati.</title>
        <authorList>
            <person name="Zhong Y."/>
            <person name="Liu S."/>
            <person name="Liu Y."/>
        </authorList>
    </citation>
    <scope>NUCLEOTIDE SEQUENCE</scope>
    <source>
        <strain evidence="1">ZJU_SS_LIU_2023</strain>
    </source>
</reference>
<sequence length="278" mass="31835">MHAKVEYLEGVRLNEIEVVELSQFDHKFKDGKFSKEKKYPLITGTTSDGKNKITKVRILQMRAAKDDLLVTPSGRKRTYPSKLMESDNSFSEDEVNKSKKSRTQVKSTRVKVFEPVQDGNGDVSSGPENSPELEDREIDNLQDPLRTSNLEACEEQPKTADQTAENKERNDDGKIAGTLGSTKNTKLKKPAEPKASPSMTKDKDIGKLKEERDASMDKVKKQKIEICKLQNELQREKKLRKDLNDKYEKVQEDFEVVSQLNRNLQQQIIDRFTEQESK</sequence>
<accession>A0ACC2NQ79</accession>